<dbReference type="InterPro" id="IPR037138">
    <property type="entry name" value="His_deacetylse_dom_sf"/>
</dbReference>
<proteinExistence type="inferred from homology"/>
<feature type="region of interest" description="Disordered" evidence="10">
    <location>
        <begin position="805"/>
        <end position="829"/>
    </location>
</feature>
<evidence type="ECO:0000313" key="13">
    <source>
        <dbReference type="Proteomes" id="UP001153069"/>
    </source>
</evidence>
<sequence length="1430" mass="155255">MAGGDSMAAGVPAGPSTGNGAMTDGVERGTATSENMGGGSGIVGTTDDASQEDKVNPFKRKAEDVSSIKAEDTTDDGNHPLGNRETKRVKISDDSTNNPIDATVSNDPTPAIKHETLTEMETDATKKDPPAVSVKDLQDPTKPPAPEPTPVNQDTYKNSKDFASSEPDKYHMDTQSTEHTPDPDGLVARELDSVEGTPTNKGVMDLETTGKMAADAPSNPDHASLDPPSVNGSKEDDTTKKKDEEPPETNNFLPVASRKELYDRPMDQSDEEDIDDDRFKSRPSKKPPRSSARNSSASKKKKLPKEVVTSLLDLPKLSSKATLPKLSADELRDLETVLELTQGEGEEEGWRDDWSGNLALVDKEITNPKRTRSGNQAGSFRQALYLWAQKSNSTALKFMHYLFRYVFHLKDTPPMARTILANADKKDGNAMEEAFRRVSYDPQVLQQDGWTTAQAPEPVGATGGAHRIGEKVRWQGADGMVIAYIHDHDLGDLWRAIWLEEGMESFDMEAEELNDARRKWERRVKATATASDSSGQGRRQSQKRQQDDLKGRRSHRYTSANDLRIKGVEDGIVLAASFSKGARPGVYWPARVMHASEAAILTPGNKSKRNAPRQRLDLVFLAPYWNSSNNGQPASSGTGSRRNVESFAESLSRHGESLFNSGPLFDLESVDVSDEMIKEYPYDARSGGINIEQLRVAFRFSGLPKAAFARFLDSHRLALALKTYAQERLPRRGSDQVSAGLFETHPMSLMAPVFPPEILHLPYPFVLAQLPAPPTEQDIVHDGESRVNEPILQLSYMVDSMKPPSCWGHDKPRSKNGSRTPARKASQRVADSPFIDASALLRKVGKEGDKSVDLDTFKKDLVLLNQTLSSGGSSGLEFLTQNLERLLHCVSPDFSKLTVDEKQVKAKAIARSWMFTKASGEDAIGASVQRNSSAVLSEWRRVCERVYKYITHAFSSGGYGNGVSAVLTDFRCNQHVTSCGCFERTVRLPAALKAARDVGAGKKESIQLVTSVEKSFLDTVENKVLMMAHSASYLRRMKSRCSQIRGDDAVYLTEDSDGNGGEDTKGSRGTWTAAVASVGAVIKAVDSVVEGKYVNAFCATRPPGHHAGRELHPMKAVSNGFCILNTAACAALYATTPLSEGGPGLRRVCVIDFDVHHGNGTQDILCSTYDPRFLYVSLHAGGAHVNGLPASDDFGSEIHIPGGNSQKKGIYPGRCGDTSPHRGVLNIPLGPRVNSSAVGTALINEVTPAVDAFAPDLIILSAGFDAHKNDPLGLGGLSAEDFGHITDVACHLASKCCSGRLVSLLEGGYGVPCCRPQKDLFLPPETKTAEKKEEDGGKAKEQTEPNLGNGDKPTGPAIESKAESNANPSTKAEARPQPSKLLDLGDDLPSDMEDQVPYALQRRLERCHVEGFIECVQGHVKSLAKCSTRS</sequence>
<keyword evidence="5" id="KW-0378">Hydrolase</keyword>
<evidence type="ECO:0000259" key="11">
    <source>
        <dbReference type="Pfam" id="PF00850"/>
    </source>
</evidence>
<dbReference type="GO" id="GO:0000118">
    <property type="term" value="C:histone deacetylase complex"/>
    <property type="evidence" value="ECO:0007669"/>
    <property type="project" value="TreeGrafter"/>
</dbReference>
<dbReference type="InterPro" id="IPR023696">
    <property type="entry name" value="Ureohydrolase_dom_sf"/>
</dbReference>
<evidence type="ECO:0000256" key="1">
    <source>
        <dbReference type="ARBA" id="ARBA00004123"/>
    </source>
</evidence>
<feature type="compositionally biased region" description="Basic and acidic residues" evidence="10">
    <location>
        <begin position="257"/>
        <end position="267"/>
    </location>
</feature>
<feature type="compositionally biased region" description="Basic and acidic residues" evidence="10">
    <location>
        <begin position="51"/>
        <end position="93"/>
    </location>
</feature>
<feature type="compositionally biased region" description="Basic and acidic residues" evidence="10">
    <location>
        <begin position="112"/>
        <end position="129"/>
    </location>
</feature>
<feature type="compositionally biased region" description="Basic residues" evidence="10">
    <location>
        <begin position="814"/>
        <end position="826"/>
    </location>
</feature>
<evidence type="ECO:0000256" key="5">
    <source>
        <dbReference type="ARBA" id="ARBA00022801"/>
    </source>
</evidence>
<comment type="subcellular location">
    <subcellularLocation>
        <location evidence="1">Nucleus</location>
    </subcellularLocation>
</comment>
<feature type="region of interest" description="Disordered" evidence="10">
    <location>
        <begin position="524"/>
        <end position="556"/>
    </location>
</feature>
<evidence type="ECO:0000256" key="9">
    <source>
        <dbReference type="ARBA" id="ARBA00023242"/>
    </source>
</evidence>
<feature type="compositionally biased region" description="Polar residues" evidence="10">
    <location>
        <begin position="94"/>
        <end position="108"/>
    </location>
</feature>
<comment type="similarity">
    <text evidence="2">Belongs to the histone deacetylase family. HD type 2 subfamily.</text>
</comment>
<feature type="region of interest" description="Disordered" evidence="10">
    <location>
        <begin position="1324"/>
        <end position="1392"/>
    </location>
</feature>
<dbReference type="GO" id="GO:0040029">
    <property type="term" value="P:epigenetic regulation of gene expression"/>
    <property type="evidence" value="ECO:0007669"/>
    <property type="project" value="TreeGrafter"/>
</dbReference>
<dbReference type="GO" id="GO:0005737">
    <property type="term" value="C:cytoplasm"/>
    <property type="evidence" value="ECO:0007669"/>
    <property type="project" value="TreeGrafter"/>
</dbReference>
<gene>
    <name evidence="12" type="ORF">SEMRO_807_G205230.1</name>
</gene>
<evidence type="ECO:0000256" key="8">
    <source>
        <dbReference type="ARBA" id="ARBA00023163"/>
    </source>
</evidence>
<keyword evidence="8" id="KW-0804">Transcription</keyword>
<keyword evidence="13" id="KW-1185">Reference proteome</keyword>
<keyword evidence="6" id="KW-0156">Chromatin regulator</keyword>
<organism evidence="12 13">
    <name type="scientific">Seminavis robusta</name>
    <dbReference type="NCBI Taxonomy" id="568900"/>
    <lineage>
        <taxon>Eukaryota</taxon>
        <taxon>Sar</taxon>
        <taxon>Stramenopiles</taxon>
        <taxon>Ochrophyta</taxon>
        <taxon>Bacillariophyta</taxon>
        <taxon>Bacillariophyceae</taxon>
        <taxon>Bacillariophycidae</taxon>
        <taxon>Naviculales</taxon>
        <taxon>Naviculaceae</taxon>
        <taxon>Seminavis</taxon>
    </lineage>
</organism>
<evidence type="ECO:0000256" key="2">
    <source>
        <dbReference type="ARBA" id="ARBA00007738"/>
    </source>
</evidence>
<evidence type="ECO:0000256" key="7">
    <source>
        <dbReference type="ARBA" id="ARBA00023015"/>
    </source>
</evidence>
<keyword evidence="9" id="KW-0539">Nucleus</keyword>
<dbReference type="EC" id="3.5.1.98" evidence="3"/>
<evidence type="ECO:0000256" key="10">
    <source>
        <dbReference type="SAM" id="MobiDB-lite"/>
    </source>
</evidence>
<feature type="compositionally biased region" description="Basic and acidic residues" evidence="10">
    <location>
        <begin position="179"/>
        <end position="192"/>
    </location>
</feature>
<name>A0A9N8EE36_9STRA</name>
<comment type="caution">
    <text evidence="12">The sequence shown here is derived from an EMBL/GenBank/DDBJ whole genome shotgun (WGS) entry which is preliminary data.</text>
</comment>
<dbReference type="InterPro" id="IPR023801">
    <property type="entry name" value="His_deacetylse_dom"/>
</dbReference>
<feature type="compositionally biased region" description="Basic and acidic residues" evidence="10">
    <location>
        <begin position="1327"/>
        <end position="1343"/>
    </location>
</feature>
<reference evidence="12" key="1">
    <citation type="submission" date="2020-06" db="EMBL/GenBank/DDBJ databases">
        <authorList>
            <consortium name="Plant Systems Biology data submission"/>
        </authorList>
    </citation>
    <scope>NUCLEOTIDE SEQUENCE</scope>
    <source>
        <strain evidence="12">D6</strain>
    </source>
</reference>
<feature type="region of interest" description="Disordered" evidence="10">
    <location>
        <begin position="1"/>
        <end position="304"/>
    </location>
</feature>
<accession>A0A9N8EE36</accession>
<dbReference type="EMBL" id="CAICTM010000806">
    <property type="protein sequence ID" value="CAB9516784.1"/>
    <property type="molecule type" value="Genomic_DNA"/>
</dbReference>
<dbReference type="Proteomes" id="UP001153069">
    <property type="component" value="Unassembled WGS sequence"/>
</dbReference>
<dbReference type="Gene3D" id="3.40.800.20">
    <property type="entry name" value="Histone deacetylase domain"/>
    <property type="match status" value="1"/>
</dbReference>
<feature type="domain" description="Histone deacetylase" evidence="11">
    <location>
        <begin position="1015"/>
        <end position="1311"/>
    </location>
</feature>
<evidence type="ECO:0000313" key="12">
    <source>
        <dbReference type="EMBL" id="CAB9516784.1"/>
    </source>
</evidence>
<keyword evidence="7" id="KW-0805">Transcription regulation</keyword>
<dbReference type="PANTHER" id="PTHR10625">
    <property type="entry name" value="HISTONE DEACETYLASE HDAC1-RELATED"/>
    <property type="match status" value="1"/>
</dbReference>
<evidence type="ECO:0000256" key="3">
    <source>
        <dbReference type="ARBA" id="ARBA00012111"/>
    </source>
</evidence>
<protein>
    <recommendedName>
        <fullName evidence="3">histone deacetylase</fullName>
        <ecNumber evidence="3">3.5.1.98</ecNumber>
    </recommendedName>
</protein>
<evidence type="ECO:0000256" key="6">
    <source>
        <dbReference type="ARBA" id="ARBA00022853"/>
    </source>
</evidence>
<keyword evidence="4" id="KW-0678">Repressor</keyword>
<dbReference type="GO" id="GO:0141221">
    <property type="term" value="F:histone deacetylase activity, hydrolytic mechanism"/>
    <property type="evidence" value="ECO:0007669"/>
    <property type="project" value="UniProtKB-EC"/>
</dbReference>
<dbReference type="SUPFAM" id="SSF52768">
    <property type="entry name" value="Arginase/deacetylase"/>
    <property type="match status" value="1"/>
</dbReference>
<evidence type="ECO:0000256" key="4">
    <source>
        <dbReference type="ARBA" id="ARBA00022491"/>
    </source>
</evidence>
<dbReference type="OrthoDB" id="424012at2759"/>
<feature type="compositionally biased region" description="Basic and acidic residues" evidence="10">
    <location>
        <begin position="233"/>
        <end position="244"/>
    </location>
</feature>
<dbReference type="PANTHER" id="PTHR10625:SF5">
    <property type="entry name" value="HISTONE DEACETYLASE"/>
    <property type="match status" value="1"/>
</dbReference>
<dbReference type="Pfam" id="PF00850">
    <property type="entry name" value="Hist_deacetyl"/>
    <property type="match status" value="1"/>
</dbReference>